<organism evidence="13 14">
    <name type="scientific">Corynebacterium resistens (strain DSM 45100 / JCM 12819 / GTC 2026 / SICGH 158)</name>
    <dbReference type="NCBI Taxonomy" id="662755"/>
    <lineage>
        <taxon>Bacteria</taxon>
        <taxon>Bacillati</taxon>
        <taxon>Actinomycetota</taxon>
        <taxon>Actinomycetes</taxon>
        <taxon>Mycobacteriales</taxon>
        <taxon>Corynebacteriaceae</taxon>
        <taxon>Corynebacterium</taxon>
    </lineage>
</organism>
<dbReference type="InterPro" id="IPR004393">
    <property type="entry name" value="NadC"/>
</dbReference>
<evidence type="ECO:0000259" key="11">
    <source>
        <dbReference type="Pfam" id="PF01729"/>
    </source>
</evidence>
<evidence type="ECO:0000256" key="1">
    <source>
        <dbReference type="ARBA" id="ARBA00003237"/>
    </source>
</evidence>
<comment type="function">
    <text evidence="1">Involved in the catabolism of quinolinic acid (QA).</text>
</comment>
<dbReference type="InterPro" id="IPR013785">
    <property type="entry name" value="Aldolase_TIM"/>
</dbReference>
<dbReference type="GO" id="GO:0034213">
    <property type="term" value="P:quinolinate catabolic process"/>
    <property type="evidence" value="ECO:0007669"/>
    <property type="project" value="TreeGrafter"/>
</dbReference>
<dbReference type="FunFam" id="3.20.20.70:FF:000030">
    <property type="entry name" value="Nicotinate-nucleotide pyrophosphorylase, carboxylating"/>
    <property type="match status" value="1"/>
</dbReference>
<dbReference type="PANTHER" id="PTHR32179:SF3">
    <property type="entry name" value="NICOTINATE-NUCLEOTIDE PYROPHOSPHORYLASE [CARBOXYLATING]"/>
    <property type="match status" value="1"/>
</dbReference>
<keyword evidence="6" id="KW-0662">Pyridine nucleotide biosynthesis</keyword>
<keyword evidence="14" id="KW-1185">Reference proteome</keyword>
<dbReference type="AlphaFoldDB" id="F8E3A8"/>
<dbReference type="eggNOG" id="COG0157">
    <property type="taxonomic scope" value="Bacteria"/>
</dbReference>
<feature type="domain" description="Quinolinate phosphoribosyl transferase C-terminal" evidence="11">
    <location>
        <begin position="147"/>
        <end position="340"/>
    </location>
</feature>
<dbReference type="SUPFAM" id="SSF54675">
    <property type="entry name" value="Nicotinate/Quinolinate PRTase N-terminal domain-like"/>
    <property type="match status" value="2"/>
</dbReference>
<accession>F8E3A8</accession>
<keyword evidence="7 13" id="KW-0328">Glycosyltransferase</keyword>
<proteinExistence type="inferred from homology"/>
<evidence type="ECO:0000313" key="14">
    <source>
        <dbReference type="Proteomes" id="UP000000492"/>
    </source>
</evidence>
<feature type="domain" description="Quinolinate phosphoribosyl transferase N-terminal" evidence="12">
    <location>
        <begin position="29"/>
        <end position="145"/>
    </location>
</feature>
<evidence type="ECO:0000256" key="6">
    <source>
        <dbReference type="ARBA" id="ARBA00022642"/>
    </source>
</evidence>
<dbReference type="InterPro" id="IPR037128">
    <property type="entry name" value="Quinolinate_PRibosylTase_N_sf"/>
</dbReference>
<comment type="catalytic activity">
    <reaction evidence="10">
        <text>nicotinate beta-D-ribonucleotide + CO2 + diphosphate = quinolinate + 5-phospho-alpha-D-ribose 1-diphosphate + 2 H(+)</text>
        <dbReference type="Rhea" id="RHEA:12733"/>
        <dbReference type="ChEBI" id="CHEBI:15378"/>
        <dbReference type="ChEBI" id="CHEBI:16526"/>
        <dbReference type="ChEBI" id="CHEBI:29959"/>
        <dbReference type="ChEBI" id="CHEBI:33019"/>
        <dbReference type="ChEBI" id="CHEBI:57502"/>
        <dbReference type="ChEBI" id="CHEBI:58017"/>
        <dbReference type="EC" id="2.4.2.19"/>
    </reaction>
</comment>
<evidence type="ECO:0000313" key="13">
    <source>
        <dbReference type="EMBL" id="AEI10434.1"/>
    </source>
</evidence>
<evidence type="ECO:0000256" key="5">
    <source>
        <dbReference type="ARBA" id="ARBA00020990"/>
    </source>
</evidence>
<sequence length="341" mass="36075">MTAIRPLNENNTRGLIRAALREDLAYGPDITTVATVDADELSQARFVTREDGVVAALEVIGWVFDVLLENEPASEAEASLCEETSPEGSSAERAQAREAAGVRVNLLVNDGDRVGPGQTIAEVQAPTRLLLTAERTILNVLTHACGVATETRRWVDAVAGTGAEIRDTRKTLPGMRGLQKYAVRAAGGTNHRMGLGDAAMIKDNHVAAASRRMSSKILAPETSSAADTAAGVVEALRAIRAAAPHVPCEVEVDTLDQLEALLALPEPPELILLDNFSVGGTIEAVRRRDEALQGRDVAVKLESSGGLTLDVARSYAEAGVDYLAVGALTHSVRALDIGLDY</sequence>
<reference evidence="13 14" key="1">
    <citation type="journal article" date="2012" name="BMC Genomics">
        <title>Complete genome sequence, lifestyle, and multi-drug resistance of the human pathogen Corynebacterium resistens DSM 45100 isolated from blood samples of a leukemia patient.</title>
        <authorList>
            <person name="Schroder J."/>
            <person name="Maus I."/>
            <person name="Meyer K."/>
            <person name="Wordemann S."/>
            <person name="Blom J."/>
            <person name="Jaenicke S."/>
            <person name="Schneider J."/>
            <person name="Trost E."/>
            <person name="Tauch A."/>
        </authorList>
    </citation>
    <scope>NUCLEOTIDE SEQUENCE [LARGE SCALE GENOMIC DNA]</scope>
    <source>
        <strain evidence="14">DSM 45100 / JCM 12819 / CCUG 50093 / GTC 2026 / SICGH 158</strain>
    </source>
</reference>
<evidence type="ECO:0000256" key="3">
    <source>
        <dbReference type="ARBA" id="ARBA00009400"/>
    </source>
</evidence>
<dbReference type="Pfam" id="PF02749">
    <property type="entry name" value="QRPTase_N"/>
    <property type="match status" value="1"/>
</dbReference>
<dbReference type="HOGENOM" id="CLU_039622_0_0_11"/>
<dbReference type="PANTHER" id="PTHR32179">
    <property type="entry name" value="NICOTINATE-NUCLEOTIDE PYROPHOSPHORYLASE [CARBOXYLATING]"/>
    <property type="match status" value="1"/>
</dbReference>
<dbReference type="SUPFAM" id="SSF51690">
    <property type="entry name" value="Nicotinate/Quinolinate PRTase C-terminal domain-like"/>
    <property type="match status" value="1"/>
</dbReference>
<name>F8E3A8_CORRG</name>
<dbReference type="KEGG" id="crd:CRES_2081"/>
<evidence type="ECO:0000256" key="7">
    <source>
        <dbReference type="ARBA" id="ARBA00022676"/>
    </source>
</evidence>
<dbReference type="Gene3D" id="3.90.1170.20">
    <property type="entry name" value="Quinolinate phosphoribosyl transferase, N-terminal domain"/>
    <property type="match status" value="1"/>
</dbReference>
<evidence type="ECO:0000256" key="8">
    <source>
        <dbReference type="ARBA" id="ARBA00022679"/>
    </source>
</evidence>
<dbReference type="GO" id="GO:0009435">
    <property type="term" value="P:NAD+ biosynthetic process"/>
    <property type="evidence" value="ECO:0007669"/>
    <property type="project" value="UniProtKB-UniPathway"/>
</dbReference>
<comment type="similarity">
    <text evidence="3">Belongs to the NadC/ModD family.</text>
</comment>
<comment type="pathway">
    <text evidence="2">Cofactor biosynthesis; NAD(+) biosynthesis; nicotinate D-ribonucleotide from quinolinate: step 1/1.</text>
</comment>
<dbReference type="InterPro" id="IPR002638">
    <property type="entry name" value="Quinolinate_PRibosylTrfase_C"/>
</dbReference>
<dbReference type="STRING" id="662755.CRES_2081"/>
<dbReference type="RefSeq" id="WP_013889414.1">
    <property type="nucleotide sequence ID" value="NC_015673.1"/>
</dbReference>
<dbReference type="Proteomes" id="UP000000492">
    <property type="component" value="Chromosome"/>
</dbReference>
<evidence type="ECO:0000256" key="9">
    <source>
        <dbReference type="ARBA" id="ARBA00033102"/>
    </source>
</evidence>
<evidence type="ECO:0000256" key="2">
    <source>
        <dbReference type="ARBA" id="ARBA00004893"/>
    </source>
</evidence>
<dbReference type="GO" id="GO:0005737">
    <property type="term" value="C:cytoplasm"/>
    <property type="evidence" value="ECO:0007669"/>
    <property type="project" value="TreeGrafter"/>
</dbReference>
<dbReference type="Gene3D" id="3.20.20.70">
    <property type="entry name" value="Aldolase class I"/>
    <property type="match status" value="1"/>
</dbReference>
<dbReference type="UniPathway" id="UPA00253">
    <property type="reaction ID" value="UER00331"/>
</dbReference>
<evidence type="ECO:0000256" key="10">
    <source>
        <dbReference type="ARBA" id="ARBA00047445"/>
    </source>
</evidence>
<dbReference type="InterPro" id="IPR036068">
    <property type="entry name" value="Nicotinate_pribotase-like_C"/>
</dbReference>
<dbReference type="InterPro" id="IPR022412">
    <property type="entry name" value="Quinolinate_PRibosylTrfase_N"/>
</dbReference>
<dbReference type="EC" id="2.4.2.19" evidence="4"/>
<evidence type="ECO:0000256" key="4">
    <source>
        <dbReference type="ARBA" id="ARBA00011944"/>
    </source>
</evidence>
<gene>
    <name evidence="13" type="primary">nadC</name>
    <name evidence="13" type="ordered locus">CRES_2081</name>
</gene>
<protein>
    <recommendedName>
        <fullName evidence="5">Nicotinate-nucleotide pyrophosphorylase [carboxylating]</fullName>
        <ecNumber evidence="4">2.4.2.19</ecNumber>
    </recommendedName>
    <alternativeName>
        <fullName evidence="9">Quinolinate phosphoribosyltransferase [decarboxylating]</fullName>
    </alternativeName>
</protein>
<dbReference type="InterPro" id="IPR027277">
    <property type="entry name" value="NadC/ModD"/>
</dbReference>
<keyword evidence="8 13" id="KW-0808">Transferase</keyword>
<evidence type="ECO:0000259" key="12">
    <source>
        <dbReference type="Pfam" id="PF02749"/>
    </source>
</evidence>
<dbReference type="GO" id="GO:0004514">
    <property type="term" value="F:nicotinate-nucleotide diphosphorylase (carboxylating) activity"/>
    <property type="evidence" value="ECO:0007669"/>
    <property type="project" value="UniProtKB-EC"/>
</dbReference>
<dbReference type="CDD" id="cd01572">
    <property type="entry name" value="QPRTase"/>
    <property type="match status" value="1"/>
</dbReference>
<dbReference type="OrthoDB" id="9782546at2"/>
<dbReference type="EMBL" id="CP002857">
    <property type="protein sequence ID" value="AEI10434.1"/>
    <property type="molecule type" value="Genomic_DNA"/>
</dbReference>
<dbReference type="Pfam" id="PF01729">
    <property type="entry name" value="QRPTase_C"/>
    <property type="match status" value="1"/>
</dbReference>